<reference evidence="1" key="1">
    <citation type="submission" date="2018-02" db="EMBL/GenBank/DDBJ databases">
        <title>Rhizophora mucronata_Transcriptome.</title>
        <authorList>
            <person name="Meera S.P."/>
            <person name="Sreeshan A."/>
            <person name="Augustine A."/>
        </authorList>
    </citation>
    <scope>NUCLEOTIDE SEQUENCE</scope>
    <source>
        <tissue evidence="1">Leaf</tissue>
    </source>
</reference>
<dbReference type="EMBL" id="GGEC01086211">
    <property type="protein sequence ID" value="MBX66695.1"/>
    <property type="molecule type" value="Transcribed_RNA"/>
</dbReference>
<dbReference type="AlphaFoldDB" id="A0A2P2QIG9"/>
<evidence type="ECO:0000313" key="1">
    <source>
        <dbReference type="EMBL" id="MBX66695.1"/>
    </source>
</evidence>
<proteinExistence type="predicted"/>
<sequence>MSDLRRVDKTPTCTELLLLRASKALQRLFSNLSLPWNFCPVSYT</sequence>
<organism evidence="1">
    <name type="scientific">Rhizophora mucronata</name>
    <name type="common">Asiatic mangrove</name>
    <dbReference type="NCBI Taxonomy" id="61149"/>
    <lineage>
        <taxon>Eukaryota</taxon>
        <taxon>Viridiplantae</taxon>
        <taxon>Streptophyta</taxon>
        <taxon>Embryophyta</taxon>
        <taxon>Tracheophyta</taxon>
        <taxon>Spermatophyta</taxon>
        <taxon>Magnoliopsida</taxon>
        <taxon>eudicotyledons</taxon>
        <taxon>Gunneridae</taxon>
        <taxon>Pentapetalae</taxon>
        <taxon>rosids</taxon>
        <taxon>fabids</taxon>
        <taxon>Malpighiales</taxon>
        <taxon>Rhizophoraceae</taxon>
        <taxon>Rhizophora</taxon>
    </lineage>
</organism>
<accession>A0A2P2QIG9</accession>
<protein>
    <submittedName>
        <fullName evidence="1">Uncharacterized protein</fullName>
    </submittedName>
</protein>
<name>A0A2P2QIG9_RHIMU</name>